<name>K5VSY2_PHACS</name>
<proteinExistence type="predicted"/>
<dbReference type="RefSeq" id="XP_007401920.1">
    <property type="nucleotide sequence ID" value="XM_007401858.1"/>
</dbReference>
<dbReference type="InParanoid" id="K5VSY2"/>
<dbReference type="KEGG" id="pco:PHACADRAFT_154503"/>
<dbReference type="InterPro" id="IPR011009">
    <property type="entry name" value="Kinase-like_dom_sf"/>
</dbReference>
<dbReference type="Proteomes" id="UP000008370">
    <property type="component" value="Unassembled WGS sequence"/>
</dbReference>
<organism evidence="3 4">
    <name type="scientific">Phanerochaete carnosa (strain HHB-10118-sp)</name>
    <name type="common">White-rot fungus</name>
    <name type="synonym">Peniophora carnosa</name>
    <dbReference type="NCBI Taxonomy" id="650164"/>
    <lineage>
        <taxon>Eukaryota</taxon>
        <taxon>Fungi</taxon>
        <taxon>Dikarya</taxon>
        <taxon>Basidiomycota</taxon>
        <taxon>Agaricomycotina</taxon>
        <taxon>Agaricomycetes</taxon>
        <taxon>Polyporales</taxon>
        <taxon>Phanerochaetaceae</taxon>
        <taxon>Phanerochaete</taxon>
    </lineage>
</organism>
<evidence type="ECO:0000256" key="1">
    <source>
        <dbReference type="SAM" id="MobiDB-lite"/>
    </source>
</evidence>
<feature type="region of interest" description="Disordered" evidence="1">
    <location>
        <begin position="246"/>
        <end position="272"/>
    </location>
</feature>
<dbReference type="HOGENOM" id="CLU_044121_2_1_1"/>
<evidence type="ECO:0000313" key="4">
    <source>
        <dbReference type="Proteomes" id="UP000008370"/>
    </source>
</evidence>
<sequence>MDREESSDEQDVSDELARDHAVLTQAEQEWSRRGPLLESYGYRLRPRYRPGWTPSWRDGNDDLLRCEDFYRIPRSFLIDAERIEDGKLVYIKAVSTGNDEIKIATMLSSPPLNSDIRNHCVPILDIIEDDNDPDVSLIVMPFLRLMDDPPFDTVDDVVDFVDQMLEGLVFIHEQGVAHRDCSRKNIMMDASTLYPQGFHPIRDTLLSDVSTDAPHLSRSAARVMYYYVDFGISVRIPPEVTPKLVTGRLGRDRDPPELRVKRAASGGTPTQKPYDPFKLDVFILGNTIKKEIYENYSNLEFLQPLFSTMTAREPQSRPTAAEAQEFWRTIRDNMSRLHRISRLRGRDEVWAQTAFLDIFSFVRIGVWISTGMYERIVGMLSMARRSTLG</sequence>
<reference evidence="3 4" key="1">
    <citation type="journal article" date="2012" name="BMC Genomics">
        <title>Comparative genomics of the white-rot fungi, Phanerochaete carnosa and P. chrysosporium, to elucidate the genetic basis of the distinct wood types they colonize.</title>
        <authorList>
            <person name="Suzuki H."/>
            <person name="MacDonald J."/>
            <person name="Syed K."/>
            <person name="Salamov A."/>
            <person name="Hori C."/>
            <person name="Aerts A."/>
            <person name="Henrissat B."/>
            <person name="Wiebenga A."/>
            <person name="vanKuyk P.A."/>
            <person name="Barry K."/>
            <person name="Lindquist E."/>
            <person name="LaButti K."/>
            <person name="Lapidus A."/>
            <person name="Lucas S."/>
            <person name="Coutinho P."/>
            <person name="Gong Y."/>
            <person name="Samejima M."/>
            <person name="Mahadevan R."/>
            <person name="Abou-Zaid M."/>
            <person name="de Vries R.P."/>
            <person name="Igarashi K."/>
            <person name="Yadav J.S."/>
            <person name="Grigoriev I.V."/>
            <person name="Master E.R."/>
        </authorList>
    </citation>
    <scope>NUCLEOTIDE SEQUENCE [LARGE SCALE GENOMIC DNA]</scope>
    <source>
        <strain evidence="3 4">HHB-10118-sp</strain>
    </source>
</reference>
<gene>
    <name evidence="3" type="ORF">PHACADRAFT_154503</name>
</gene>
<keyword evidence="4" id="KW-1185">Reference proteome</keyword>
<dbReference type="OrthoDB" id="5987198at2759"/>
<dbReference type="Gene3D" id="1.10.510.10">
    <property type="entry name" value="Transferase(Phosphotransferase) domain 1"/>
    <property type="match status" value="1"/>
</dbReference>
<dbReference type="EMBL" id="JH930480">
    <property type="protein sequence ID" value="EKM49870.1"/>
    <property type="molecule type" value="Genomic_DNA"/>
</dbReference>
<dbReference type="GeneID" id="18908987"/>
<dbReference type="AlphaFoldDB" id="K5VSY2"/>
<dbReference type="PROSITE" id="PS50011">
    <property type="entry name" value="PROTEIN_KINASE_DOM"/>
    <property type="match status" value="1"/>
</dbReference>
<dbReference type="STRING" id="650164.K5VSY2"/>
<accession>K5VSY2</accession>
<dbReference type="SMART" id="SM00220">
    <property type="entry name" value="S_TKc"/>
    <property type="match status" value="1"/>
</dbReference>
<feature type="domain" description="Protein kinase" evidence="2">
    <location>
        <begin position="1"/>
        <end position="389"/>
    </location>
</feature>
<protein>
    <recommendedName>
        <fullName evidence="2">Protein kinase domain-containing protein</fullName>
    </recommendedName>
</protein>
<dbReference type="SUPFAM" id="SSF56112">
    <property type="entry name" value="Protein kinase-like (PK-like)"/>
    <property type="match status" value="1"/>
</dbReference>
<evidence type="ECO:0000259" key="2">
    <source>
        <dbReference type="PROSITE" id="PS50011"/>
    </source>
</evidence>
<evidence type="ECO:0000313" key="3">
    <source>
        <dbReference type="EMBL" id="EKM49870.1"/>
    </source>
</evidence>
<dbReference type="InterPro" id="IPR000719">
    <property type="entry name" value="Prot_kinase_dom"/>
</dbReference>
<dbReference type="GO" id="GO:0005524">
    <property type="term" value="F:ATP binding"/>
    <property type="evidence" value="ECO:0007669"/>
    <property type="project" value="InterPro"/>
</dbReference>
<feature type="compositionally biased region" description="Basic and acidic residues" evidence="1">
    <location>
        <begin position="249"/>
        <end position="260"/>
    </location>
</feature>
<dbReference type="GO" id="GO:0004672">
    <property type="term" value="F:protein kinase activity"/>
    <property type="evidence" value="ECO:0007669"/>
    <property type="project" value="InterPro"/>
</dbReference>